<dbReference type="EMBL" id="JBBPHU010000010">
    <property type="protein sequence ID" value="KAK7512971.1"/>
    <property type="molecule type" value="Genomic_DNA"/>
</dbReference>
<feature type="compositionally biased region" description="Polar residues" evidence="6">
    <location>
        <begin position="95"/>
        <end position="108"/>
    </location>
</feature>
<evidence type="ECO:0000256" key="4">
    <source>
        <dbReference type="ARBA" id="ARBA00022989"/>
    </source>
</evidence>
<dbReference type="Gene3D" id="1.20.58.340">
    <property type="entry name" value="Magnesium transport protein CorA, transmembrane region"/>
    <property type="match status" value="2"/>
</dbReference>
<sequence length="881" mass="100053">MASNDRSGESSSASTVPATSNPLQPAIHVAQPSSETAPQSSRDASAPTAPKKKRNRGGKKRRRRQSFAAPPSDHDAHSDAPEPERPSLVDVNRQKAATNSFYRLGQNRSNTSLESEALLDHRDQGPLPVRRSSVMQANFYSPRATLPFNRNSPVHRQSQAYPFPVRRADTSRSKQSWTGRALEEEVEEDSVDDRTPLIRRNSPKFNTNGFGGIIGSSPGLRFSERPRRKSTTSRESDSTRKRPGSRPGPNQHKLLPGDDYDINNPPSVPTSPNLEPDLGFDDVMLTGDLDRQRSRDSDHRPNRDILIDIDEDDANHGYHSDHSQTDALRPSVEHPAEKDVCFPADLMSEFGREEYAHYTEGAARGRRRRKKPWPNLNVLAEWAAEEKEQRSIEGIRARKVNEPLLVDGRLRPQKRVWHREDDDAPFRFTYFNEEFQSTLHSHTLSELLQEGQTFRDLFIPEPPVLSDDSSSEDEPEPLSKVPSQVMGGDRRLQSPGGESLRRQSSRLSNHKTHLSGDQTGQTTPNHSITPQQKEKRFGARPVFWLDVMSPTEAEMKALTRTFGIHPLTHEDIMMQEAREKVELFHNYYFVNYRTFEQDSNSEDFMEPMNIYFIIFREGVISVHFSMTPHMANVRRRIRQLSDYLILSSDWIAYAIIDDITDAYAPLIQSIEDEVDEIDDAILRLHNPEETTLNKPKGIKSKEDMEKKSEIGDISTGNSGGNMLRRVGETRKKVMALYRLLGNKADVIKGFAKRCNEQWEVAPKTEIGLYLGDIQDHIVTMTGNLSHYESLLSRAHGNYLAQINIRMNERAEQTNDVLGKLTVLGTIVLPMNIVTGMWGMNVLVPGQDVDSLWWFWGITAFLVLFGVSCFFICKRYLNMVFL</sequence>
<evidence type="ECO:0000313" key="9">
    <source>
        <dbReference type="Proteomes" id="UP001363622"/>
    </source>
</evidence>
<keyword evidence="9" id="KW-1185">Reference proteome</keyword>
<dbReference type="InterPro" id="IPR044089">
    <property type="entry name" value="Alr1-like"/>
</dbReference>
<dbReference type="InterPro" id="IPR045863">
    <property type="entry name" value="CorA_TM1_TM2"/>
</dbReference>
<dbReference type="PANTHER" id="PTHR21535">
    <property type="entry name" value="MAGNESIUM AND COBALT TRANSPORT PROTEIN/MITOCHONDRIAL IMPORT INNER MEMBRANE TRANSLOCASE SUBUNIT TIM8"/>
    <property type="match status" value="1"/>
</dbReference>
<dbReference type="CDD" id="cd12829">
    <property type="entry name" value="Alr1p-like"/>
    <property type="match status" value="1"/>
</dbReference>
<proteinExistence type="inferred from homology"/>
<feature type="region of interest" description="Disordered" evidence="6">
    <location>
        <begin position="308"/>
        <end position="333"/>
    </location>
</feature>
<evidence type="ECO:0000256" key="7">
    <source>
        <dbReference type="SAM" id="Phobius"/>
    </source>
</evidence>
<comment type="subcellular location">
    <subcellularLocation>
        <location evidence="1">Membrane</location>
        <topology evidence="1">Multi-pass membrane protein</topology>
    </subcellularLocation>
</comment>
<comment type="caution">
    <text evidence="8">The sequence shown here is derived from an EMBL/GenBank/DDBJ whole genome shotgun (WGS) entry which is preliminary data.</text>
</comment>
<feature type="region of interest" description="Disordered" evidence="6">
    <location>
        <begin position="692"/>
        <end position="714"/>
    </location>
</feature>
<feature type="compositionally biased region" description="Polar residues" evidence="6">
    <location>
        <begin position="31"/>
        <end position="43"/>
    </location>
</feature>
<evidence type="ECO:0000313" key="8">
    <source>
        <dbReference type="EMBL" id="KAK7512971.1"/>
    </source>
</evidence>
<dbReference type="Gene3D" id="3.30.460.20">
    <property type="entry name" value="CorA soluble domain-like"/>
    <property type="match status" value="1"/>
</dbReference>
<accession>A0ABR1KDX5</accession>
<evidence type="ECO:0000256" key="2">
    <source>
        <dbReference type="ARBA" id="ARBA00009765"/>
    </source>
</evidence>
<feature type="transmembrane region" description="Helical" evidence="7">
    <location>
        <begin position="608"/>
        <end position="626"/>
    </location>
</feature>
<organism evidence="8 9">
    <name type="scientific">Phyllosticta citriasiana</name>
    <dbReference type="NCBI Taxonomy" id="595635"/>
    <lineage>
        <taxon>Eukaryota</taxon>
        <taxon>Fungi</taxon>
        <taxon>Dikarya</taxon>
        <taxon>Ascomycota</taxon>
        <taxon>Pezizomycotina</taxon>
        <taxon>Dothideomycetes</taxon>
        <taxon>Dothideomycetes incertae sedis</taxon>
        <taxon>Botryosphaeriales</taxon>
        <taxon>Phyllostictaceae</taxon>
        <taxon>Phyllosticta</taxon>
    </lineage>
</organism>
<evidence type="ECO:0000256" key="3">
    <source>
        <dbReference type="ARBA" id="ARBA00022692"/>
    </source>
</evidence>
<dbReference type="SUPFAM" id="SSF143865">
    <property type="entry name" value="CorA soluble domain-like"/>
    <property type="match status" value="1"/>
</dbReference>
<keyword evidence="4 7" id="KW-1133">Transmembrane helix</keyword>
<feature type="compositionally biased region" description="Polar residues" evidence="6">
    <location>
        <begin position="515"/>
        <end position="531"/>
    </location>
</feature>
<feature type="compositionally biased region" description="Polar residues" evidence="6">
    <location>
        <begin position="1"/>
        <end position="23"/>
    </location>
</feature>
<evidence type="ECO:0000256" key="5">
    <source>
        <dbReference type="ARBA" id="ARBA00023136"/>
    </source>
</evidence>
<feature type="compositionally biased region" description="Basic and acidic residues" evidence="6">
    <location>
        <begin position="314"/>
        <end position="324"/>
    </location>
</feature>
<protein>
    <submittedName>
        <fullName evidence="8">Magnesium transporter ALR2</fullName>
    </submittedName>
</protein>
<gene>
    <name evidence="8" type="ORF">IWZ03DRAFT_43128</name>
</gene>
<evidence type="ECO:0000256" key="6">
    <source>
        <dbReference type="SAM" id="MobiDB-lite"/>
    </source>
</evidence>
<feature type="region of interest" description="Disordered" evidence="6">
    <location>
        <begin position="459"/>
        <end position="535"/>
    </location>
</feature>
<dbReference type="PANTHER" id="PTHR21535:SF51">
    <property type="entry name" value="MANGANESE RESISTANCE PROTEIN MNR2"/>
    <property type="match status" value="1"/>
</dbReference>
<feature type="compositionally biased region" description="Basic residues" evidence="6">
    <location>
        <begin position="50"/>
        <end position="65"/>
    </location>
</feature>
<feature type="region of interest" description="Disordered" evidence="6">
    <location>
        <begin position="144"/>
        <end position="282"/>
    </location>
</feature>
<feature type="compositionally biased region" description="Basic and acidic residues" evidence="6">
    <location>
        <begin position="699"/>
        <end position="710"/>
    </location>
</feature>
<dbReference type="Pfam" id="PF01544">
    <property type="entry name" value="CorA"/>
    <property type="match status" value="2"/>
</dbReference>
<keyword evidence="3 7" id="KW-0812">Transmembrane</keyword>
<feature type="region of interest" description="Disordered" evidence="6">
    <location>
        <begin position="1"/>
        <end position="108"/>
    </location>
</feature>
<comment type="similarity">
    <text evidence="2">Belongs to the CorA metal ion transporter (MIT) (TC 1.A.35) family.</text>
</comment>
<keyword evidence="5 7" id="KW-0472">Membrane</keyword>
<feature type="compositionally biased region" description="Basic and acidic residues" evidence="6">
    <location>
        <begin position="72"/>
        <end position="87"/>
    </location>
</feature>
<feature type="compositionally biased region" description="Polar residues" evidence="6">
    <location>
        <begin position="148"/>
        <end position="160"/>
    </location>
</feature>
<feature type="transmembrane region" description="Helical" evidence="7">
    <location>
        <begin position="851"/>
        <end position="872"/>
    </location>
</feature>
<feature type="transmembrane region" description="Helical" evidence="7">
    <location>
        <begin position="816"/>
        <end position="839"/>
    </location>
</feature>
<evidence type="ECO:0000256" key="1">
    <source>
        <dbReference type="ARBA" id="ARBA00004141"/>
    </source>
</evidence>
<name>A0ABR1KDX5_9PEZI</name>
<dbReference type="InterPro" id="IPR002523">
    <property type="entry name" value="MgTranspt_CorA/ZnTranspt_ZntB"/>
</dbReference>
<reference evidence="8 9" key="1">
    <citation type="submission" date="2024-04" db="EMBL/GenBank/DDBJ databases">
        <title>Phyllosticta paracitricarpa is synonymous to the EU quarantine fungus P. citricarpa based on phylogenomic analyses.</title>
        <authorList>
            <consortium name="Lawrence Berkeley National Laboratory"/>
            <person name="Van Ingen-Buijs V.A."/>
            <person name="Van Westerhoven A.C."/>
            <person name="Haridas S."/>
            <person name="Skiadas P."/>
            <person name="Martin F."/>
            <person name="Groenewald J.Z."/>
            <person name="Crous P.W."/>
            <person name="Seidl M.F."/>
        </authorList>
    </citation>
    <scope>NUCLEOTIDE SEQUENCE [LARGE SCALE GENOMIC DNA]</scope>
    <source>
        <strain evidence="8 9">CBS 123371</strain>
    </source>
</reference>
<dbReference type="SUPFAM" id="SSF144083">
    <property type="entry name" value="Magnesium transport protein CorA, transmembrane region"/>
    <property type="match status" value="1"/>
</dbReference>
<dbReference type="InterPro" id="IPR045861">
    <property type="entry name" value="CorA_cytoplasmic_dom"/>
</dbReference>
<dbReference type="Proteomes" id="UP001363622">
    <property type="component" value="Unassembled WGS sequence"/>
</dbReference>